<dbReference type="Proteomes" id="UP000017836">
    <property type="component" value="Unassembled WGS sequence"/>
</dbReference>
<feature type="region of interest" description="Disordered" evidence="4">
    <location>
        <begin position="502"/>
        <end position="565"/>
    </location>
</feature>
<protein>
    <submittedName>
        <fullName evidence="5">Uncharacterized protein</fullName>
    </submittedName>
</protein>
<dbReference type="OMA" id="QVIEPMD"/>
<keyword evidence="3" id="KW-0539">Nucleus</keyword>
<evidence type="ECO:0000313" key="5">
    <source>
        <dbReference type="EMBL" id="ERM97121.1"/>
    </source>
</evidence>
<dbReference type="Gramene" id="ERM97121">
    <property type="protein sequence ID" value="ERM97121"/>
    <property type="gene ID" value="AMTR_s00126p00067580"/>
</dbReference>
<evidence type="ECO:0000313" key="6">
    <source>
        <dbReference type="Proteomes" id="UP000017836"/>
    </source>
</evidence>
<sequence>MPHLPSSLRRELGIERFNREDGHESNSEEELHPGDAVYEYDEPLPQEESKKNRRFDHVDNLEYELPESFRDEEIDEDLASGDDEFPGVGQDHEGNDDSDDESEDFLDTSEYENDEADEELGEEDDERHKKMIEAITGMPGNIRQGMKRSKKVVSETLPESEYNLDQKPSDGNTPITIQDLLDPLQDKAGYSNLRKRMQQLEKNATPIQPPLPRVLKERLERKVAYKQSKDDITKWEPIVKKNRVAPTIYFDDNTDVGFSTVGAVAAKFEPRTDFEKKMATLLTDSKVMEAHREDGSKLLEFNAVSVEDVRERQNRLAKMRSLLFRHELKAKHLKKIKSKTYHRMLKRDRLKSASAEMEMDPEAAKEYMMKQEFKRAEERMTLKHKNSSKWAKRILKRGLKAQDEGTRAAIAEQLHQHELLTRKMNSMKDSSSSDESSGDDDEGVSKLIENAKEETTKLLDENDIPKSGVMSLPFMVRGIKKRKMEAYEEARLALEEYDSSLKREDDDPNVKGGVVSGRRVFGEPKRQSQEPTVRTKSNDIDGVSDSEDDFEVKEKVDSDPGPVQREAVVDLEVLREESERAHDPVYKSFDDIEKELGPKTTYDVAIFTSGSFQKRKYQKKIDVDTTKSKTALDTMPVQDPKETDDDTGGDEESEGESHSDGVDSDDNLPTQSDLIHRAFAGDDVEEEFEKEKLALLNEEIPEPEKLVMLPGWGQWTDVQRKKGLPSWMVEEHESAKKKREDALKKRKDANLKHVIISERVDKKAAKFHAEELPFPYKSKEVFEQSIRVPLGPDYNPTSSFRALVRPSVVKRPGVIINPIKLEEVRADEDVATLNSKQKAPKSRSKNNKRATSVGKKKKGSRA</sequence>
<feature type="compositionally biased region" description="Basic and acidic residues" evidence="4">
    <location>
        <begin position="47"/>
        <end position="60"/>
    </location>
</feature>
<keyword evidence="2" id="KW-0597">Phosphoprotein</keyword>
<feature type="compositionally biased region" description="Acidic residues" evidence="4">
    <location>
        <begin position="61"/>
        <end position="85"/>
    </location>
</feature>
<feature type="compositionally biased region" description="Acidic residues" evidence="4">
    <location>
        <begin position="542"/>
        <end position="551"/>
    </location>
</feature>
<dbReference type="PANTHER" id="PTHR14150">
    <property type="entry name" value="U3 SMALL NUCLEOLAR RNA-ASSOCIATED PROTEIN 14"/>
    <property type="match status" value="1"/>
</dbReference>
<organism evidence="5 6">
    <name type="scientific">Amborella trichopoda</name>
    <dbReference type="NCBI Taxonomy" id="13333"/>
    <lineage>
        <taxon>Eukaryota</taxon>
        <taxon>Viridiplantae</taxon>
        <taxon>Streptophyta</taxon>
        <taxon>Embryophyta</taxon>
        <taxon>Tracheophyta</taxon>
        <taxon>Spermatophyta</taxon>
        <taxon>Magnoliopsida</taxon>
        <taxon>Amborellales</taxon>
        <taxon>Amborellaceae</taxon>
        <taxon>Amborella</taxon>
    </lineage>
</organism>
<feature type="region of interest" description="Disordered" evidence="4">
    <location>
        <begin position="422"/>
        <end position="443"/>
    </location>
</feature>
<dbReference type="InterPro" id="IPR006709">
    <property type="entry name" value="SSU_processome_Utp14"/>
</dbReference>
<keyword evidence="6" id="KW-1185">Reference proteome</keyword>
<feature type="compositionally biased region" description="Acidic residues" evidence="4">
    <location>
        <begin position="642"/>
        <end position="654"/>
    </location>
</feature>
<comment type="subcellular location">
    <subcellularLocation>
        <location evidence="1">Nucleus</location>
        <location evidence="1">Nucleolus</location>
    </subcellularLocation>
</comment>
<evidence type="ECO:0000256" key="3">
    <source>
        <dbReference type="ARBA" id="ARBA00023242"/>
    </source>
</evidence>
<evidence type="ECO:0000256" key="4">
    <source>
        <dbReference type="SAM" id="MobiDB-lite"/>
    </source>
</evidence>
<dbReference type="AlphaFoldDB" id="W1NN93"/>
<dbReference type="eggNOG" id="KOG2172">
    <property type="taxonomic scope" value="Eukaryota"/>
</dbReference>
<gene>
    <name evidence="5" type="ORF">AMTR_s00126p00067580</name>
</gene>
<dbReference type="GO" id="GO:0006364">
    <property type="term" value="P:rRNA processing"/>
    <property type="evidence" value="ECO:0007669"/>
    <property type="project" value="InterPro"/>
</dbReference>
<dbReference type="Pfam" id="PF04615">
    <property type="entry name" value="Utp14"/>
    <property type="match status" value="1"/>
</dbReference>
<feature type="compositionally biased region" description="Acidic residues" evidence="4">
    <location>
        <begin position="96"/>
        <end position="125"/>
    </location>
</feature>
<accession>W1NN93</accession>
<proteinExistence type="predicted"/>
<feature type="region of interest" description="Disordered" evidence="4">
    <location>
        <begin position="613"/>
        <end position="677"/>
    </location>
</feature>
<evidence type="ECO:0000256" key="1">
    <source>
        <dbReference type="ARBA" id="ARBA00004604"/>
    </source>
</evidence>
<dbReference type="GO" id="GO:0005730">
    <property type="term" value="C:nucleolus"/>
    <property type="evidence" value="ECO:0000318"/>
    <property type="project" value="GO_Central"/>
</dbReference>
<dbReference type="HOGENOM" id="CLU_003783_1_1_1"/>
<dbReference type="GO" id="GO:0032040">
    <property type="term" value="C:small-subunit processome"/>
    <property type="evidence" value="ECO:0000318"/>
    <property type="project" value="GO_Central"/>
</dbReference>
<name>W1NN93_AMBTC</name>
<dbReference type="STRING" id="13333.W1NN93"/>
<reference evidence="6" key="1">
    <citation type="journal article" date="2013" name="Science">
        <title>The Amborella genome and the evolution of flowering plants.</title>
        <authorList>
            <consortium name="Amborella Genome Project"/>
        </authorList>
    </citation>
    <scope>NUCLEOTIDE SEQUENCE [LARGE SCALE GENOMIC DNA]</scope>
</reference>
<feature type="compositionally biased region" description="Basic and acidic residues" evidence="4">
    <location>
        <begin position="8"/>
        <end position="33"/>
    </location>
</feature>
<feature type="region of interest" description="Disordered" evidence="4">
    <location>
        <begin position="1"/>
        <end position="176"/>
    </location>
</feature>
<feature type="compositionally biased region" description="Basic residues" evidence="4">
    <location>
        <begin position="838"/>
        <end position="862"/>
    </location>
</feature>
<evidence type="ECO:0000256" key="2">
    <source>
        <dbReference type="ARBA" id="ARBA00022553"/>
    </source>
</evidence>
<dbReference type="EMBL" id="KI396602">
    <property type="protein sequence ID" value="ERM97121.1"/>
    <property type="molecule type" value="Genomic_DNA"/>
</dbReference>
<feature type="region of interest" description="Disordered" evidence="4">
    <location>
        <begin position="827"/>
        <end position="862"/>
    </location>
</feature>
<dbReference type="PANTHER" id="PTHR14150:SF12">
    <property type="entry name" value="U3 SMALL NUCLEOLAR RNA-ASSOCIATED PROTEIN 14 HOMOLOG A"/>
    <property type="match status" value="1"/>
</dbReference>